<reference evidence="1 2" key="1">
    <citation type="submission" date="2024-08" db="EMBL/GenBank/DDBJ databases">
        <authorList>
            <person name="Cucini C."/>
            <person name="Frati F."/>
        </authorList>
    </citation>
    <scope>NUCLEOTIDE SEQUENCE [LARGE SCALE GENOMIC DNA]</scope>
</reference>
<dbReference type="CDD" id="cd16021">
    <property type="entry name" value="ALP_like"/>
    <property type="match status" value="1"/>
</dbReference>
<dbReference type="Pfam" id="PF02995">
    <property type="entry name" value="DUF229"/>
    <property type="match status" value="1"/>
</dbReference>
<organism evidence="1 2">
    <name type="scientific">Orchesella dallaii</name>
    <dbReference type="NCBI Taxonomy" id="48710"/>
    <lineage>
        <taxon>Eukaryota</taxon>
        <taxon>Metazoa</taxon>
        <taxon>Ecdysozoa</taxon>
        <taxon>Arthropoda</taxon>
        <taxon>Hexapoda</taxon>
        <taxon>Collembola</taxon>
        <taxon>Entomobryomorpha</taxon>
        <taxon>Entomobryoidea</taxon>
        <taxon>Orchesellidae</taxon>
        <taxon>Orchesellinae</taxon>
        <taxon>Orchesella</taxon>
    </lineage>
</organism>
<dbReference type="PANTHER" id="PTHR10974">
    <property type="entry name" value="FI08016P-RELATED"/>
    <property type="match status" value="1"/>
</dbReference>
<proteinExistence type="predicted"/>
<dbReference type="EMBL" id="CAXLJM020000146">
    <property type="protein sequence ID" value="CAL8141257.1"/>
    <property type="molecule type" value="Genomic_DNA"/>
</dbReference>
<gene>
    <name evidence="1" type="ORF">ODALV1_LOCUS28640</name>
</gene>
<evidence type="ECO:0000313" key="2">
    <source>
        <dbReference type="Proteomes" id="UP001642540"/>
    </source>
</evidence>
<dbReference type="InterPro" id="IPR017850">
    <property type="entry name" value="Alkaline_phosphatase_core_sf"/>
</dbReference>
<dbReference type="PANTHER" id="PTHR10974:SF6">
    <property type="entry name" value="PROTEIN CBG19234"/>
    <property type="match status" value="1"/>
</dbReference>
<dbReference type="Gene3D" id="3.40.720.10">
    <property type="entry name" value="Alkaline Phosphatase, subunit A"/>
    <property type="match status" value="1"/>
</dbReference>
<keyword evidence="2" id="KW-1185">Reference proteome</keyword>
<dbReference type="Proteomes" id="UP001642540">
    <property type="component" value="Unassembled WGS sequence"/>
</dbReference>
<dbReference type="SUPFAM" id="SSF53649">
    <property type="entry name" value="Alkaline phosphatase-like"/>
    <property type="match status" value="1"/>
</dbReference>
<protein>
    <submittedName>
        <fullName evidence="1">Uncharacterized protein</fullName>
    </submittedName>
</protein>
<name>A0ABP1S194_9HEXA</name>
<sequence>MVFKTGTRLRRGAYFKKLVAFAFLISLFLFIHHIRVELQNDTLPQFLVENRQDDVENLGQSDYENGTKGFVVNTQNCKIPNFNPWSKSTQLLDKKCRIKYFRGDPECEKKETRAWSYVDEDHLVINVSALHESGTSWSSIRCCYRVIERVEQTLDNYDMNADKIVRYSNSCHVLKETRQKVEEEFIRLFCTSTSFPSFGDVVYRQFHALAKLSSYAREKVSRWHLKEEKPPNVLLLGVDTNSRLNAHRNFKETLSLLESWGAVEMLGYTKVGESTYPNTVAFMSGYSIGDMRQYCYKTVRVAQDFCPYLWKAYDKVGYLTATVEDVPLGTSFNFLKAGFVHKPTDFFVRPLMLAVMKHLLRENNWYVRCLGSSMIENVMLNYIQDILNKANDKAPVFLHGWLAVLAHECSNSAKYGDKPISNFLRKIDKENTIIMFMSDHGDIYGEFRETVQGWYEDKLPALWVYLPPRLRERFPTWYDSLQVNSKRLTSHFDMYKTLVHILQTFDEDNKAQETYGRLSHQIGKSLLEPVPEDRTCSEAGVPEGYCACAEPTEIHVDNIKVKQATNAALKFITNMLPSQCEPLILKEILKAKYFKTPKDSEVYIISFMVDPGEFLFEGTVKQEPNSDEFVVTNDVLRMNKIVRKVDCINIPLLERYCYCK</sequence>
<evidence type="ECO:0000313" key="1">
    <source>
        <dbReference type="EMBL" id="CAL8141257.1"/>
    </source>
</evidence>
<dbReference type="InterPro" id="IPR004245">
    <property type="entry name" value="DUF229"/>
</dbReference>
<comment type="caution">
    <text evidence="1">The sequence shown here is derived from an EMBL/GenBank/DDBJ whole genome shotgun (WGS) entry which is preliminary data.</text>
</comment>
<accession>A0ABP1S194</accession>